<comment type="caution">
    <text evidence="5">The sequence shown here is derived from an EMBL/GenBank/DDBJ whole genome shotgun (WGS) entry which is preliminary data.</text>
</comment>
<evidence type="ECO:0000313" key="5">
    <source>
        <dbReference type="EMBL" id="ROV92363.1"/>
    </source>
</evidence>
<evidence type="ECO:0000256" key="2">
    <source>
        <dbReference type="ARBA" id="ARBA00023043"/>
    </source>
</evidence>
<organism evidence="5 6">
    <name type="scientific">Cytospora schulzeri</name>
    <dbReference type="NCBI Taxonomy" id="448051"/>
    <lineage>
        <taxon>Eukaryota</taxon>
        <taxon>Fungi</taxon>
        <taxon>Dikarya</taxon>
        <taxon>Ascomycota</taxon>
        <taxon>Pezizomycotina</taxon>
        <taxon>Sordariomycetes</taxon>
        <taxon>Sordariomycetidae</taxon>
        <taxon>Diaporthales</taxon>
        <taxon>Cytosporaceae</taxon>
        <taxon>Cytospora</taxon>
    </lineage>
</organism>
<dbReference type="PROSITE" id="PS51704">
    <property type="entry name" value="GP_PDE"/>
    <property type="match status" value="1"/>
</dbReference>
<name>A0A423VMZ2_9PEZI</name>
<dbReference type="InterPro" id="IPR057506">
    <property type="entry name" value="C2_GPCPD1"/>
</dbReference>
<dbReference type="PROSITE" id="PS50297">
    <property type="entry name" value="ANK_REP_REGION"/>
    <property type="match status" value="1"/>
</dbReference>
<dbReference type="SMART" id="SM00248">
    <property type="entry name" value="ANK"/>
    <property type="match status" value="5"/>
</dbReference>
<dbReference type="EMBL" id="LKEA01000050">
    <property type="protein sequence ID" value="ROV92363.1"/>
    <property type="molecule type" value="Genomic_DNA"/>
</dbReference>
<accession>A0A423VMZ2</accession>
<evidence type="ECO:0000256" key="3">
    <source>
        <dbReference type="PROSITE-ProRule" id="PRU00023"/>
    </source>
</evidence>
<evidence type="ECO:0000256" key="1">
    <source>
        <dbReference type="ARBA" id="ARBA00022737"/>
    </source>
</evidence>
<feature type="domain" description="GP-PDE" evidence="4">
    <location>
        <begin position="754"/>
        <end position="797"/>
    </location>
</feature>
<keyword evidence="2 3" id="KW-0040">ANK repeat</keyword>
<dbReference type="Pfam" id="PF25329">
    <property type="entry name" value="C2_GDE1"/>
    <property type="match status" value="1"/>
</dbReference>
<sequence>MMNCRLGVYDGYGGRSHIERTHKGRTDNGQGWFNALPYASYNGPRGPRELKEAVARDSRLAETFLDKAYEAVAKHLSILNDDYGITLDSWPPEDLHSIPACEIDDITATLLDICSLLVPLSDYVTTTQRAVERIDSKTSESLYEVERLRKVLQTAATRWVKDLRGINAILQSLRETKFDEKANISLLLSNPHPGGNLQTLEEAVEALQEDSASRLEKCFRDAPICADTPRTQADLFVLTKIGILCSAQQCLPFLLARLSLVQGLSEHASQNPLRLYVLQAERLRKKGLVHLTTWKDINPVLGSLQPRERLDALLCRDGLGRLPLHYAAEYGMTSVCDEMLEHIDPLQDSTAKGESLIFLVPDHLGQTPLSVAITQGKVSTIELFLRRLRAVGAKASQPDVNELRRIFRGLVSLAIRSQCTSTTQTIIDHMPQLLSGCSEVQELLCLASQYGQASIVTKLSTYTTNINIGEKIRGRTPLMLASIYNHTDVVDILLAHPSCDIGVRDYSDWTALDHAAFKGFPHLVRTLQSRRGGGSPVAGAQVMLERDVKYVRQVDPAIHHGRNPNHAYESMKRDCDAGERSHIFVNIGHFDMDREPMILQVDPFRQLVAPAQIPESSLTLQITAIDCDAPTEYWVSFPVLEDLSNEPFYFSAQDPSAAKLRFRLFCSVVGRDNNAQQRSPIGSAIISLSDARHGLGPSMESLMRDHTVSLVSSDATGCEYIGSLTFTFVISKPFSYKGPAPTPFEIVLRRENSTMIAAHRGLGQNKPNQTRLQLGENTLDSFSASLDLGADMLEMYK</sequence>
<proteinExistence type="predicted"/>
<dbReference type="PROSITE" id="PS50088">
    <property type="entry name" value="ANK_REPEAT"/>
    <property type="match status" value="1"/>
</dbReference>
<dbReference type="Pfam" id="PF12796">
    <property type="entry name" value="Ank_2"/>
    <property type="match status" value="1"/>
</dbReference>
<dbReference type="Proteomes" id="UP000283895">
    <property type="component" value="Unassembled WGS sequence"/>
</dbReference>
<dbReference type="InterPro" id="IPR036770">
    <property type="entry name" value="Ankyrin_rpt-contain_sf"/>
</dbReference>
<evidence type="ECO:0000313" key="6">
    <source>
        <dbReference type="Proteomes" id="UP000283895"/>
    </source>
</evidence>
<dbReference type="SUPFAM" id="SSF51695">
    <property type="entry name" value="PLC-like phosphodiesterases"/>
    <property type="match status" value="1"/>
</dbReference>
<dbReference type="GO" id="GO:0006629">
    <property type="term" value="P:lipid metabolic process"/>
    <property type="evidence" value="ECO:0007669"/>
    <property type="project" value="InterPro"/>
</dbReference>
<dbReference type="PANTHER" id="PTHR24198:SF165">
    <property type="entry name" value="ANKYRIN REPEAT-CONTAINING PROTEIN-RELATED"/>
    <property type="match status" value="1"/>
</dbReference>
<dbReference type="SUPFAM" id="SSF48403">
    <property type="entry name" value="Ankyrin repeat"/>
    <property type="match status" value="1"/>
</dbReference>
<reference evidence="5 6" key="1">
    <citation type="submission" date="2015-09" db="EMBL/GenBank/DDBJ databases">
        <title>Host preference determinants of Valsa canker pathogens revealed by comparative genomics.</title>
        <authorList>
            <person name="Yin Z."/>
            <person name="Huang L."/>
        </authorList>
    </citation>
    <scope>NUCLEOTIDE SEQUENCE [LARGE SCALE GENOMIC DNA]</scope>
    <source>
        <strain evidence="5 6">03-1</strain>
    </source>
</reference>
<dbReference type="InterPro" id="IPR002110">
    <property type="entry name" value="Ankyrin_rpt"/>
</dbReference>
<dbReference type="Gene3D" id="3.20.20.190">
    <property type="entry name" value="Phosphatidylinositol (PI) phosphodiesterase"/>
    <property type="match status" value="1"/>
</dbReference>
<dbReference type="GO" id="GO:0008081">
    <property type="term" value="F:phosphoric diester hydrolase activity"/>
    <property type="evidence" value="ECO:0007669"/>
    <property type="project" value="InterPro"/>
</dbReference>
<gene>
    <name evidence="5" type="ORF">VMCG_09128</name>
</gene>
<evidence type="ECO:0000259" key="4">
    <source>
        <dbReference type="PROSITE" id="PS51704"/>
    </source>
</evidence>
<feature type="repeat" description="ANK" evidence="3">
    <location>
        <begin position="473"/>
        <end position="494"/>
    </location>
</feature>
<dbReference type="Gene3D" id="1.25.40.20">
    <property type="entry name" value="Ankyrin repeat-containing domain"/>
    <property type="match status" value="1"/>
</dbReference>
<dbReference type="InterPro" id="IPR030395">
    <property type="entry name" value="GP_PDE_dom"/>
</dbReference>
<dbReference type="STRING" id="356882.A0A423VMZ2"/>
<dbReference type="PANTHER" id="PTHR24198">
    <property type="entry name" value="ANKYRIN REPEAT AND PROTEIN KINASE DOMAIN-CONTAINING PROTEIN"/>
    <property type="match status" value="1"/>
</dbReference>
<protein>
    <recommendedName>
        <fullName evidence="4">GP-PDE domain-containing protein</fullName>
    </recommendedName>
</protein>
<dbReference type="InterPro" id="IPR017946">
    <property type="entry name" value="PLC-like_Pdiesterase_TIM-brl"/>
</dbReference>
<dbReference type="OrthoDB" id="197419at2759"/>
<keyword evidence="6" id="KW-1185">Reference proteome</keyword>
<dbReference type="AlphaFoldDB" id="A0A423VMZ2"/>
<keyword evidence="1" id="KW-0677">Repeat</keyword>